<keyword evidence="2" id="KW-1185">Reference proteome</keyword>
<organism evidence="1 2">
    <name type="scientific">Ameca splendens</name>
    <dbReference type="NCBI Taxonomy" id="208324"/>
    <lineage>
        <taxon>Eukaryota</taxon>
        <taxon>Metazoa</taxon>
        <taxon>Chordata</taxon>
        <taxon>Craniata</taxon>
        <taxon>Vertebrata</taxon>
        <taxon>Euteleostomi</taxon>
        <taxon>Actinopterygii</taxon>
        <taxon>Neopterygii</taxon>
        <taxon>Teleostei</taxon>
        <taxon>Neoteleostei</taxon>
        <taxon>Acanthomorphata</taxon>
        <taxon>Ovalentaria</taxon>
        <taxon>Atherinomorphae</taxon>
        <taxon>Cyprinodontiformes</taxon>
        <taxon>Goodeidae</taxon>
        <taxon>Ameca</taxon>
    </lineage>
</organism>
<dbReference type="EMBL" id="JAHRIP010078650">
    <property type="protein sequence ID" value="MEQ2312310.1"/>
    <property type="molecule type" value="Genomic_DNA"/>
</dbReference>
<reference evidence="1 2" key="1">
    <citation type="submission" date="2021-06" db="EMBL/GenBank/DDBJ databases">
        <authorList>
            <person name="Palmer J.M."/>
        </authorList>
    </citation>
    <scope>NUCLEOTIDE SEQUENCE [LARGE SCALE GENOMIC DNA]</scope>
    <source>
        <strain evidence="1 2">AS_MEX2019</strain>
        <tissue evidence="1">Muscle</tissue>
    </source>
</reference>
<accession>A0ABV1A1K8</accession>
<dbReference type="Proteomes" id="UP001469553">
    <property type="component" value="Unassembled WGS sequence"/>
</dbReference>
<proteinExistence type="predicted"/>
<protein>
    <recommendedName>
        <fullName evidence="3">Secreted protein</fullName>
    </recommendedName>
</protein>
<sequence length="102" mass="11882">MMLPLLQPTIPSLSTRTYTSRVTGGWCASHAACWGKRRGTTWKVPCMQKLTFKGNSERPINRTYIFLDFRGKPEYLEKTHPCTKRTCKHHVERPEDLFAVRQ</sequence>
<evidence type="ECO:0008006" key="3">
    <source>
        <dbReference type="Google" id="ProtNLM"/>
    </source>
</evidence>
<evidence type="ECO:0000313" key="1">
    <source>
        <dbReference type="EMBL" id="MEQ2312310.1"/>
    </source>
</evidence>
<evidence type="ECO:0000313" key="2">
    <source>
        <dbReference type="Proteomes" id="UP001469553"/>
    </source>
</evidence>
<comment type="caution">
    <text evidence="1">The sequence shown here is derived from an EMBL/GenBank/DDBJ whole genome shotgun (WGS) entry which is preliminary data.</text>
</comment>
<gene>
    <name evidence="1" type="ORF">AMECASPLE_029623</name>
</gene>
<name>A0ABV1A1K8_9TELE</name>